<name>A0A813IPR5_POLGL</name>
<protein>
    <recommendedName>
        <fullName evidence="7">K Homology domain-containing protein</fullName>
    </recommendedName>
</protein>
<dbReference type="InterPro" id="IPR036227">
    <property type="entry name" value="Ribosomal_uL15/eL18_sf"/>
</dbReference>
<dbReference type="SUPFAM" id="SSF52080">
    <property type="entry name" value="Ribosomal proteins L15p and L18e"/>
    <property type="match status" value="1"/>
</dbReference>
<comment type="caution">
    <text evidence="8">The sequence shown here is derived from an EMBL/GenBank/DDBJ whole genome shotgun (WGS) entry which is preliminary data.</text>
</comment>
<evidence type="ECO:0000313" key="8">
    <source>
        <dbReference type="EMBL" id="CAE8652790.1"/>
    </source>
</evidence>
<dbReference type="EMBL" id="CAJNNW010011114">
    <property type="protein sequence ID" value="CAE8652790.1"/>
    <property type="molecule type" value="Genomic_DNA"/>
</dbReference>
<evidence type="ECO:0000256" key="3">
    <source>
        <dbReference type="ARBA" id="ARBA00023274"/>
    </source>
</evidence>
<proteinExistence type="inferred from homology"/>
<keyword evidence="4" id="KW-0694">RNA-binding</keyword>
<dbReference type="CDD" id="cd00105">
    <property type="entry name" value="KH-I"/>
    <property type="match status" value="1"/>
</dbReference>
<comment type="similarity">
    <text evidence="1 5">Belongs to the universal ribosomal protein uL15 family.</text>
</comment>
<evidence type="ECO:0000259" key="7">
    <source>
        <dbReference type="SMART" id="SM00322"/>
    </source>
</evidence>
<dbReference type="GO" id="GO:0003723">
    <property type="term" value="F:RNA binding"/>
    <property type="evidence" value="ECO:0007669"/>
    <property type="project" value="UniProtKB-UniRule"/>
</dbReference>
<dbReference type="GO" id="GO:0003735">
    <property type="term" value="F:structural constituent of ribosome"/>
    <property type="evidence" value="ECO:0007669"/>
    <property type="project" value="InterPro"/>
</dbReference>
<evidence type="ECO:0000313" key="9">
    <source>
        <dbReference type="Proteomes" id="UP000626109"/>
    </source>
</evidence>
<dbReference type="SMART" id="SM00322">
    <property type="entry name" value="KH"/>
    <property type="match status" value="1"/>
</dbReference>
<feature type="compositionally biased region" description="Basic and acidic residues" evidence="6">
    <location>
        <begin position="28"/>
        <end position="43"/>
    </location>
</feature>
<dbReference type="InterPro" id="IPR030878">
    <property type="entry name" value="Ribosomal_uL15"/>
</dbReference>
<dbReference type="GO" id="GO:0022625">
    <property type="term" value="C:cytosolic large ribosomal subunit"/>
    <property type="evidence" value="ECO:0007669"/>
    <property type="project" value="TreeGrafter"/>
</dbReference>
<dbReference type="PANTHER" id="PTHR11721:SF3">
    <property type="entry name" value="LARGE RIBOSOMAL SUBUNIT PROTEIN UL15"/>
    <property type="match status" value="1"/>
</dbReference>
<feature type="region of interest" description="Disordered" evidence="6">
    <location>
        <begin position="330"/>
        <end position="354"/>
    </location>
</feature>
<evidence type="ECO:0000256" key="1">
    <source>
        <dbReference type="ARBA" id="ARBA00007320"/>
    </source>
</evidence>
<dbReference type="InterPro" id="IPR004088">
    <property type="entry name" value="KH_dom_type_1"/>
</dbReference>
<dbReference type="InterPro" id="IPR021131">
    <property type="entry name" value="Ribosomal_uL15/eL18"/>
</dbReference>
<feature type="domain" description="K Homology" evidence="7">
    <location>
        <begin position="197"/>
        <end position="267"/>
    </location>
</feature>
<dbReference type="AlphaFoldDB" id="A0A813IPR5"/>
<dbReference type="FunFam" id="3.100.10.10:FF:000002">
    <property type="entry name" value="60S ribosomal protein L27a"/>
    <property type="match status" value="1"/>
</dbReference>
<dbReference type="SUPFAM" id="SSF54791">
    <property type="entry name" value="Eukaryotic type KH-domain (KH-domain type I)"/>
    <property type="match status" value="1"/>
</dbReference>
<evidence type="ECO:0000256" key="2">
    <source>
        <dbReference type="ARBA" id="ARBA00022980"/>
    </source>
</evidence>
<sequence length="671" mass="71548">MFVLSCVFGSGKAFSGQAMAAEGEEGGEAERGMADECNKRKQPDTPFAEPDGKKERLEELCAVASEVAAPLPVHGLDATAAQAAGAAAGTAVAQAAAAAAVAQAAAHAALAQAAADAAVEAAFGVPGPDASRQGGQEVEVASIRNLPSEAPAPDADRSRRRRSGWDAAGDVDAMFAAQAPGAAPSFPSMSSMSVPAGGNHTEFQVEQSLVGFLIGKGGESLRSMETTSAATIKIDQSSKDLGYSMVRISGSDQAIAIAKGLVDGRIAEKVGSAGRKDVGFERGERPFEADGPIGPISWWHAVPQLVMCDLGGVVDEMTARLKKNRGLRGHVSAGRGRIGKHRKHPGGCGNAGGQHHHRINFDKYHPGWFGKVGMRNFHLIKHGKVTPTINVERLWSLVSEQTRAYYAEKKDKAPVIDVMKAGYMKVMGKGKLPEQPVIVKARYFTKEAEEKIKAAGGVCVLWYLGNTRPGTSQRKPTVTTFSHGLAMLKYWLAYDACDISDENTTPEASMRCRRAAIDGRPEAWQDGGRRVIVQGAGEDEANGLYVETIEMHDCKPQFKYSGRSRNNAPIIIWWINSGKQWSIRKDARGFASTGKLWYIASDRTGADVFGELPPTEGWVVSARAGDRAFGVAAFSIAPAPSIRLLGADEAVPKEVVHDMEQRAAKYIADKE</sequence>
<dbReference type="Pfam" id="PF00013">
    <property type="entry name" value="KH_1"/>
    <property type="match status" value="1"/>
</dbReference>
<evidence type="ECO:0000256" key="6">
    <source>
        <dbReference type="SAM" id="MobiDB-lite"/>
    </source>
</evidence>
<feature type="region of interest" description="Disordered" evidence="6">
    <location>
        <begin position="141"/>
        <end position="165"/>
    </location>
</feature>
<evidence type="ECO:0000256" key="5">
    <source>
        <dbReference type="RuleBase" id="RU003888"/>
    </source>
</evidence>
<dbReference type="InterPro" id="IPR001196">
    <property type="entry name" value="Ribosomal_uL15_CS"/>
</dbReference>
<dbReference type="HAMAP" id="MF_01341">
    <property type="entry name" value="Ribosomal_uL15"/>
    <property type="match status" value="1"/>
</dbReference>
<evidence type="ECO:0000256" key="4">
    <source>
        <dbReference type="PROSITE-ProRule" id="PRU00117"/>
    </source>
</evidence>
<dbReference type="InterPro" id="IPR036612">
    <property type="entry name" value="KH_dom_type_1_sf"/>
</dbReference>
<gene>
    <name evidence="8" type="ORF">PGLA2088_LOCUS9968</name>
</gene>
<dbReference type="PROSITE" id="PS50084">
    <property type="entry name" value="KH_TYPE_1"/>
    <property type="match status" value="1"/>
</dbReference>
<dbReference type="Gene3D" id="3.100.10.10">
    <property type="match status" value="1"/>
</dbReference>
<feature type="region of interest" description="Disordered" evidence="6">
    <location>
        <begin position="17"/>
        <end position="54"/>
    </location>
</feature>
<dbReference type="GO" id="GO:0006412">
    <property type="term" value="P:translation"/>
    <property type="evidence" value="ECO:0007669"/>
    <property type="project" value="InterPro"/>
</dbReference>
<dbReference type="Proteomes" id="UP000626109">
    <property type="component" value="Unassembled WGS sequence"/>
</dbReference>
<dbReference type="Gene3D" id="3.30.1370.10">
    <property type="entry name" value="K Homology domain, type 1"/>
    <property type="match status" value="1"/>
</dbReference>
<dbReference type="InterPro" id="IPR004087">
    <property type="entry name" value="KH_dom"/>
</dbReference>
<keyword evidence="2 5" id="KW-0689">Ribosomal protein</keyword>
<dbReference type="Pfam" id="PF00828">
    <property type="entry name" value="Ribosomal_L27A"/>
    <property type="match status" value="1"/>
</dbReference>
<dbReference type="PROSITE" id="PS00475">
    <property type="entry name" value="RIBOSOMAL_L15"/>
    <property type="match status" value="1"/>
</dbReference>
<organism evidence="8 9">
    <name type="scientific">Polarella glacialis</name>
    <name type="common">Dinoflagellate</name>
    <dbReference type="NCBI Taxonomy" id="89957"/>
    <lineage>
        <taxon>Eukaryota</taxon>
        <taxon>Sar</taxon>
        <taxon>Alveolata</taxon>
        <taxon>Dinophyceae</taxon>
        <taxon>Suessiales</taxon>
        <taxon>Suessiaceae</taxon>
        <taxon>Polarella</taxon>
    </lineage>
</organism>
<accession>A0A813IPR5</accession>
<keyword evidence="3 5" id="KW-0687">Ribonucleoprotein</keyword>
<dbReference type="PANTHER" id="PTHR11721">
    <property type="entry name" value="60S RIBOSOMAL PROTEIN L27A"/>
    <property type="match status" value="1"/>
</dbReference>
<reference evidence="8" key="1">
    <citation type="submission" date="2021-02" db="EMBL/GenBank/DDBJ databases">
        <authorList>
            <person name="Dougan E. K."/>
            <person name="Rhodes N."/>
            <person name="Thang M."/>
            <person name="Chan C."/>
        </authorList>
    </citation>
    <scope>NUCLEOTIDE SEQUENCE</scope>
</reference>